<dbReference type="Gene3D" id="3.90.550.10">
    <property type="entry name" value="Spore Coat Polysaccharide Biosynthesis Protein SpsA, Chain A"/>
    <property type="match status" value="1"/>
</dbReference>
<evidence type="ECO:0000313" key="2">
    <source>
        <dbReference type="EMBL" id="SVD88527.1"/>
    </source>
</evidence>
<gene>
    <name evidence="2" type="ORF">METZ01_LOCUS441381</name>
</gene>
<reference evidence="2" key="1">
    <citation type="submission" date="2018-05" db="EMBL/GenBank/DDBJ databases">
        <authorList>
            <person name="Lanie J.A."/>
            <person name="Ng W.-L."/>
            <person name="Kazmierczak K.M."/>
            <person name="Andrzejewski T.M."/>
            <person name="Davidsen T.M."/>
            <person name="Wayne K.J."/>
            <person name="Tettelin H."/>
            <person name="Glass J.I."/>
            <person name="Rusch D."/>
            <person name="Podicherti R."/>
            <person name="Tsui H.-C.T."/>
            <person name="Winkler M.E."/>
        </authorList>
    </citation>
    <scope>NUCLEOTIDE SEQUENCE</scope>
</reference>
<accession>A0A382YZ26</accession>
<proteinExistence type="predicted"/>
<dbReference type="AlphaFoldDB" id="A0A382YZ26"/>
<dbReference type="Pfam" id="PF00535">
    <property type="entry name" value="Glycos_transf_2"/>
    <property type="match status" value="1"/>
</dbReference>
<evidence type="ECO:0000259" key="1">
    <source>
        <dbReference type="Pfam" id="PF00535"/>
    </source>
</evidence>
<dbReference type="InterPro" id="IPR029044">
    <property type="entry name" value="Nucleotide-diphossugar_trans"/>
</dbReference>
<dbReference type="InterPro" id="IPR001173">
    <property type="entry name" value="Glyco_trans_2-like"/>
</dbReference>
<feature type="domain" description="Glycosyltransferase 2-like" evidence="1">
    <location>
        <begin position="3"/>
        <end position="37"/>
    </location>
</feature>
<organism evidence="2">
    <name type="scientific">marine metagenome</name>
    <dbReference type="NCBI Taxonomy" id="408172"/>
    <lineage>
        <taxon>unclassified sequences</taxon>
        <taxon>metagenomes</taxon>
        <taxon>ecological metagenomes</taxon>
    </lineage>
</organism>
<feature type="non-terminal residue" evidence="2">
    <location>
        <position position="37"/>
    </location>
</feature>
<dbReference type="SUPFAM" id="SSF53448">
    <property type="entry name" value="Nucleotide-diphospho-sugar transferases"/>
    <property type="match status" value="1"/>
</dbReference>
<protein>
    <recommendedName>
        <fullName evidence="1">Glycosyltransferase 2-like domain-containing protein</fullName>
    </recommendedName>
</protein>
<name>A0A382YZ26_9ZZZZ</name>
<dbReference type="EMBL" id="UINC01179704">
    <property type="protein sequence ID" value="SVD88527.1"/>
    <property type="molecule type" value="Genomic_DNA"/>
</dbReference>
<sequence length="37" mass="4512">MNCFNGELYLREALKSILAQTYQNWELIFWDNRSTDK</sequence>